<dbReference type="Proteomes" id="UP000297229">
    <property type="component" value="Unassembled WGS sequence"/>
</dbReference>
<keyword evidence="6 9" id="KW-0408">Iron</keyword>
<dbReference type="InterPro" id="IPR050121">
    <property type="entry name" value="Cytochrome_P450_monoxygenase"/>
</dbReference>
<comment type="cofactor">
    <cofactor evidence="1 9">
        <name>heme</name>
        <dbReference type="ChEBI" id="CHEBI:30413"/>
    </cofactor>
</comment>
<dbReference type="GO" id="GO:0016705">
    <property type="term" value="F:oxidoreductase activity, acting on paired donors, with incorporation or reduction of molecular oxygen"/>
    <property type="evidence" value="ECO:0007669"/>
    <property type="project" value="InterPro"/>
</dbReference>
<evidence type="ECO:0000256" key="3">
    <source>
        <dbReference type="ARBA" id="ARBA00022617"/>
    </source>
</evidence>
<evidence type="ECO:0000256" key="9">
    <source>
        <dbReference type="PIRSR" id="PIRSR602401-1"/>
    </source>
</evidence>
<feature type="binding site" description="axial binding residue" evidence="9">
    <location>
        <position position="493"/>
    </location>
    <ligand>
        <name>heme</name>
        <dbReference type="ChEBI" id="CHEBI:30413"/>
    </ligand>
    <ligandPart>
        <name>Fe</name>
        <dbReference type="ChEBI" id="CHEBI:18248"/>
    </ligandPart>
</feature>
<evidence type="ECO:0000256" key="1">
    <source>
        <dbReference type="ARBA" id="ARBA00001971"/>
    </source>
</evidence>
<dbReference type="GO" id="GO:0005506">
    <property type="term" value="F:iron ion binding"/>
    <property type="evidence" value="ECO:0007669"/>
    <property type="project" value="InterPro"/>
</dbReference>
<dbReference type="GO" id="GO:0004497">
    <property type="term" value="F:monooxygenase activity"/>
    <property type="evidence" value="ECO:0007669"/>
    <property type="project" value="UniProtKB-KW"/>
</dbReference>
<dbReference type="PRINTS" id="PR00385">
    <property type="entry name" value="P450"/>
</dbReference>
<evidence type="ECO:0000256" key="6">
    <source>
        <dbReference type="ARBA" id="ARBA00023004"/>
    </source>
</evidence>
<keyword evidence="8" id="KW-0503">Monooxygenase</keyword>
<keyword evidence="3 9" id="KW-0349">Heme</keyword>
<keyword evidence="11" id="KW-1185">Reference proteome</keyword>
<dbReference type="InterPro" id="IPR001128">
    <property type="entry name" value="Cyt_P450"/>
</dbReference>
<evidence type="ECO:0000256" key="4">
    <source>
        <dbReference type="ARBA" id="ARBA00022723"/>
    </source>
</evidence>
<dbReference type="STRING" id="278938.A0A4Z1I4A9"/>
<evidence type="ECO:0000313" key="10">
    <source>
        <dbReference type="EMBL" id="TGO56441.1"/>
    </source>
</evidence>
<gene>
    <name evidence="10" type="ORF">BELL_1398g00010</name>
</gene>
<evidence type="ECO:0000256" key="7">
    <source>
        <dbReference type="ARBA" id="ARBA00023026"/>
    </source>
</evidence>
<keyword evidence="4 9" id="KW-0479">Metal-binding</keyword>
<dbReference type="InterPro" id="IPR036396">
    <property type="entry name" value="Cyt_P450_sf"/>
</dbReference>
<dbReference type="Gene3D" id="1.10.630.10">
    <property type="entry name" value="Cytochrome P450"/>
    <property type="match status" value="1"/>
</dbReference>
<keyword evidence="5" id="KW-0560">Oxidoreductase</keyword>
<dbReference type="PRINTS" id="PR00463">
    <property type="entry name" value="EP450I"/>
</dbReference>
<proteinExistence type="inferred from homology"/>
<organism evidence="10 11">
    <name type="scientific">Botrytis elliptica</name>
    <dbReference type="NCBI Taxonomy" id="278938"/>
    <lineage>
        <taxon>Eukaryota</taxon>
        <taxon>Fungi</taxon>
        <taxon>Dikarya</taxon>
        <taxon>Ascomycota</taxon>
        <taxon>Pezizomycotina</taxon>
        <taxon>Leotiomycetes</taxon>
        <taxon>Helotiales</taxon>
        <taxon>Sclerotiniaceae</taxon>
        <taxon>Botrytis</taxon>
    </lineage>
</organism>
<sequence>MIKLLDTIHTFGGDYHPLLTLFLATTIYLLGEAIYNAYFHPLADVPGPFWCKVSSWPSYLHARTGSRHIWIWQNHQIYGDRFRYKPNGVLIASPKGYRDIYNAKANVKKAKWYAVWQRPHDELSALSAIDPHKHMLLRRPLNNAFSEKSLRSSEPYIIKHIDKWIELLLDGEKTKGMTEWATPKNLGGEWADYLVFDILCDLCFGKSFETVEPESPVRQIPHIIGEYLHLMNTVCRKHVIRKRCVANIHYFKIAHAPFRDCWVWLKPRGLDKALSLLSPKNVVNFYQFLGKCVAEREEQEKTLEKEDVHDGRKDIFHYLYQAKKADNALPSDTKGLFASANLLVTAGSDTTATALCSALFYLTRNEHVYNKLAKEIRDTFLSVEDIHGGHTLSNCQYLHAVCLEAMRMAPSAPSELARQVLPGGHTINEQYYTEGTEIGASNYSANYHEDTYGDPFVFRPERWISNKEAGITVEQVAVLKEAFSPFSIGPSQCPGKNLALLEMYIVLGRMIHACDIRRSVDDVGDRGAGSPELIWGRRNTHQYQVRDAFLGLRNGPVVQLCRRVKV</sequence>
<name>A0A4Z1I4A9_9HELO</name>
<evidence type="ECO:0000313" key="11">
    <source>
        <dbReference type="Proteomes" id="UP000297229"/>
    </source>
</evidence>
<dbReference type="PANTHER" id="PTHR24305:SF237">
    <property type="entry name" value="CYTOCHROME P450 MONOOXYGENASE ATNE-RELATED"/>
    <property type="match status" value="1"/>
</dbReference>
<dbReference type="InterPro" id="IPR002401">
    <property type="entry name" value="Cyt_P450_E_grp-I"/>
</dbReference>
<evidence type="ECO:0000256" key="2">
    <source>
        <dbReference type="ARBA" id="ARBA00010617"/>
    </source>
</evidence>
<evidence type="ECO:0000256" key="8">
    <source>
        <dbReference type="ARBA" id="ARBA00023033"/>
    </source>
</evidence>
<dbReference type="SUPFAM" id="SSF48264">
    <property type="entry name" value="Cytochrome P450"/>
    <property type="match status" value="1"/>
</dbReference>
<evidence type="ECO:0000256" key="5">
    <source>
        <dbReference type="ARBA" id="ARBA00023002"/>
    </source>
</evidence>
<comment type="similarity">
    <text evidence="2">Belongs to the cytochrome P450 family.</text>
</comment>
<dbReference type="GO" id="GO:0020037">
    <property type="term" value="F:heme binding"/>
    <property type="evidence" value="ECO:0007669"/>
    <property type="project" value="InterPro"/>
</dbReference>
<protein>
    <recommendedName>
        <fullName evidence="12">Benzoate 4-monooxygenase cytochrome P450</fullName>
    </recommendedName>
</protein>
<dbReference type="Pfam" id="PF00067">
    <property type="entry name" value="p450"/>
    <property type="match status" value="1"/>
</dbReference>
<evidence type="ECO:0008006" key="12">
    <source>
        <dbReference type="Google" id="ProtNLM"/>
    </source>
</evidence>
<dbReference type="CDD" id="cd11061">
    <property type="entry name" value="CYP67-like"/>
    <property type="match status" value="1"/>
</dbReference>
<comment type="caution">
    <text evidence="10">The sequence shown here is derived from an EMBL/GenBank/DDBJ whole genome shotgun (WGS) entry which is preliminary data.</text>
</comment>
<dbReference type="PANTHER" id="PTHR24305">
    <property type="entry name" value="CYTOCHROME P450"/>
    <property type="match status" value="1"/>
</dbReference>
<keyword evidence="7" id="KW-0843">Virulence</keyword>
<reference evidence="10 11" key="1">
    <citation type="submission" date="2017-12" db="EMBL/GenBank/DDBJ databases">
        <title>Comparative genomics of Botrytis spp.</title>
        <authorList>
            <person name="Valero-Jimenez C.A."/>
            <person name="Tapia P."/>
            <person name="Veloso J."/>
            <person name="Silva-Moreno E."/>
            <person name="Staats M."/>
            <person name="Valdes J.H."/>
            <person name="Van Kan J.A.L."/>
        </authorList>
    </citation>
    <scope>NUCLEOTIDE SEQUENCE [LARGE SCALE GENOMIC DNA]</scope>
    <source>
        <strain evidence="10 11">Be9601</strain>
    </source>
</reference>
<dbReference type="EMBL" id="PQXM01001396">
    <property type="protein sequence ID" value="TGO56441.1"/>
    <property type="molecule type" value="Genomic_DNA"/>
</dbReference>
<accession>A0A4Z1I4A9</accession>
<dbReference type="AlphaFoldDB" id="A0A4Z1I4A9"/>